<dbReference type="Gene3D" id="1.10.1740.10">
    <property type="match status" value="1"/>
</dbReference>
<keyword evidence="8" id="KW-1185">Reference proteome</keyword>
<organism evidence="7 8">
    <name type="scientific">Phytohabitans aurantiacus</name>
    <dbReference type="NCBI Taxonomy" id="3016789"/>
    <lineage>
        <taxon>Bacteria</taxon>
        <taxon>Bacillati</taxon>
        <taxon>Actinomycetota</taxon>
        <taxon>Actinomycetes</taxon>
        <taxon>Micromonosporales</taxon>
        <taxon>Micromonosporaceae</taxon>
    </lineage>
</organism>
<dbReference type="InterPro" id="IPR039425">
    <property type="entry name" value="RNA_pol_sigma-70-like"/>
</dbReference>
<keyword evidence="3" id="KW-0731">Sigma factor</keyword>
<keyword evidence="2" id="KW-0805">Transcription regulation</keyword>
<dbReference type="SUPFAM" id="SSF88659">
    <property type="entry name" value="Sigma3 and sigma4 domains of RNA polymerase sigma factors"/>
    <property type="match status" value="1"/>
</dbReference>
<evidence type="ECO:0000256" key="1">
    <source>
        <dbReference type="ARBA" id="ARBA00010641"/>
    </source>
</evidence>
<dbReference type="InterPro" id="IPR036388">
    <property type="entry name" value="WH-like_DNA-bd_sf"/>
</dbReference>
<dbReference type="Proteomes" id="UP001144280">
    <property type="component" value="Unassembled WGS sequence"/>
</dbReference>
<feature type="region of interest" description="Disordered" evidence="6">
    <location>
        <begin position="1"/>
        <end position="43"/>
    </location>
</feature>
<dbReference type="EMBL" id="BSDI01000007">
    <property type="protein sequence ID" value="GLH96858.1"/>
    <property type="molecule type" value="Genomic_DNA"/>
</dbReference>
<proteinExistence type="inferred from homology"/>
<dbReference type="PANTHER" id="PTHR43133:SF52">
    <property type="entry name" value="ECF RNA POLYMERASE SIGMA FACTOR SIGL"/>
    <property type="match status" value="1"/>
</dbReference>
<dbReference type="PANTHER" id="PTHR43133">
    <property type="entry name" value="RNA POLYMERASE ECF-TYPE SIGMA FACTO"/>
    <property type="match status" value="1"/>
</dbReference>
<accession>A0ABQ5QQT8</accession>
<evidence type="ECO:0000313" key="7">
    <source>
        <dbReference type="EMBL" id="GLH96858.1"/>
    </source>
</evidence>
<dbReference type="Gene3D" id="1.10.10.10">
    <property type="entry name" value="Winged helix-like DNA-binding domain superfamily/Winged helix DNA-binding domain"/>
    <property type="match status" value="1"/>
</dbReference>
<sequence length="213" mass="23084">MGRHAADGTAPGSPGPDDRGKAAGPRLPRHADLFMPTPTTADAQASAERAAETFQRLVEPHTTGLRAYVLKLTDGDEAAADSILKETLYRLAQDPRQYPRRPSAVRPWLVLAARKVLRDGERYAPAGRDDRPYPLLQEVRTAESGSPVPASGIVGMMNDLPAADRELLVELVYRGVSLEAAAAERGVPVETVKSRLYFALRGLRGVLDQHLSD</sequence>
<keyword evidence="4" id="KW-0238">DNA-binding</keyword>
<dbReference type="InterPro" id="IPR013324">
    <property type="entry name" value="RNA_pol_sigma_r3/r4-like"/>
</dbReference>
<dbReference type="InterPro" id="IPR013325">
    <property type="entry name" value="RNA_pol_sigma_r2"/>
</dbReference>
<comment type="similarity">
    <text evidence="1">Belongs to the sigma-70 factor family. ECF subfamily.</text>
</comment>
<evidence type="ECO:0000256" key="4">
    <source>
        <dbReference type="ARBA" id="ARBA00023125"/>
    </source>
</evidence>
<gene>
    <name evidence="7" type="ORF">Pa4123_21320</name>
</gene>
<name>A0ABQ5QQT8_9ACTN</name>
<dbReference type="SUPFAM" id="SSF88946">
    <property type="entry name" value="Sigma2 domain of RNA polymerase sigma factors"/>
    <property type="match status" value="1"/>
</dbReference>
<comment type="caution">
    <text evidence="7">The sequence shown here is derived from an EMBL/GenBank/DDBJ whole genome shotgun (WGS) entry which is preliminary data.</text>
</comment>
<evidence type="ECO:0000256" key="2">
    <source>
        <dbReference type="ARBA" id="ARBA00023015"/>
    </source>
</evidence>
<dbReference type="RefSeq" id="WP_281894167.1">
    <property type="nucleotide sequence ID" value="NZ_BSDI01000007.1"/>
</dbReference>
<evidence type="ECO:0000256" key="5">
    <source>
        <dbReference type="ARBA" id="ARBA00023163"/>
    </source>
</evidence>
<keyword evidence="5" id="KW-0804">Transcription</keyword>
<evidence type="ECO:0000313" key="8">
    <source>
        <dbReference type="Proteomes" id="UP001144280"/>
    </source>
</evidence>
<evidence type="ECO:0000256" key="6">
    <source>
        <dbReference type="SAM" id="MobiDB-lite"/>
    </source>
</evidence>
<protein>
    <submittedName>
        <fullName evidence="7">RNA polymerase sigma factor</fullName>
    </submittedName>
</protein>
<reference evidence="7" key="1">
    <citation type="submission" date="2022-12" db="EMBL/GenBank/DDBJ databases">
        <title>New Phytohabitans aurantiacus sp. RD004123 nov., an actinomycete isolated from soil.</title>
        <authorList>
            <person name="Triningsih D.W."/>
            <person name="Harunari E."/>
            <person name="Igarashi Y."/>
        </authorList>
    </citation>
    <scope>NUCLEOTIDE SEQUENCE</scope>
    <source>
        <strain evidence="7">RD004123</strain>
    </source>
</reference>
<evidence type="ECO:0000256" key="3">
    <source>
        <dbReference type="ARBA" id="ARBA00023082"/>
    </source>
</evidence>